<keyword evidence="1" id="KW-0812">Transmembrane</keyword>
<feature type="transmembrane region" description="Helical" evidence="1">
    <location>
        <begin position="16"/>
        <end position="34"/>
    </location>
</feature>
<gene>
    <name evidence="2" type="ORF">QJ521_03350</name>
</gene>
<name>A0AAW6UCA4_9MOLU</name>
<reference evidence="2" key="1">
    <citation type="submission" date="2023-05" db="EMBL/GenBank/DDBJ databases">
        <title>Mariniplasma microaerophilum sp. nov., a novel anaerobic mollicute isolated from terrestrial mud volcano, Taman Peninsula, Russia.</title>
        <authorList>
            <person name="Khomyakova M.A."/>
            <person name="Merkel A.Y."/>
            <person name="Slobodkin A.I."/>
        </authorList>
    </citation>
    <scope>NUCLEOTIDE SEQUENCE</scope>
    <source>
        <strain evidence="2">M4Ah</strain>
    </source>
</reference>
<sequence>MRKYDVFGKKINQNRTLLYIFIVFVLVLGGYLLIQNIQQKRLEELRRQEIAIQNQIDQLLHMEQPVSYHSISEIIQFLPNTFNQSTISHQIESVKNVSGLSAVENYQITFNTNVTSPFTDDLPSSVRFVRLTISFVTDNPLNVLDFIDHLYDLDLIYYIAQVQVLYTDDDEAIIQMIVYTFYNDVDIS</sequence>
<accession>A0AAW6UCA4</accession>
<evidence type="ECO:0000313" key="3">
    <source>
        <dbReference type="Proteomes" id="UP001431532"/>
    </source>
</evidence>
<keyword evidence="1" id="KW-1133">Transmembrane helix</keyword>
<dbReference type="Proteomes" id="UP001431532">
    <property type="component" value="Unassembled WGS sequence"/>
</dbReference>
<evidence type="ECO:0000256" key="1">
    <source>
        <dbReference type="SAM" id="Phobius"/>
    </source>
</evidence>
<evidence type="ECO:0008006" key="4">
    <source>
        <dbReference type="Google" id="ProtNLM"/>
    </source>
</evidence>
<dbReference type="AlphaFoldDB" id="A0AAW6UCA4"/>
<keyword evidence="1" id="KW-0472">Membrane</keyword>
<proteinExistence type="predicted"/>
<keyword evidence="3" id="KW-1185">Reference proteome</keyword>
<evidence type="ECO:0000313" key="2">
    <source>
        <dbReference type="EMBL" id="MDI6452593.1"/>
    </source>
</evidence>
<organism evidence="2 3">
    <name type="scientific">Peloplasma aerotolerans</name>
    <dbReference type="NCBI Taxonomy" id="3044389"/>
    <lineage>
        <taxon>Bacteria</taxon>
        <taxon>Bacillati</taxon>
        <taxon>Mycoplasmatota</taxon>
        <taxon>Mollicutes</taxon>
        <taxon>Acholeplasmatales</taxon>
        <taxon>Acholeplasmataceae</taxon>
        <taxon>Peloplasma</taxon>
    </lineage>
</organism>
<dbReference type="RefSeq" id="WP_282839009.1">
    <property type="nucleotide sequence ID" value="NZ_JASCXW010000007.1"/>
</dbReference>
<dbReference type="EMBL" id="JASCXW010000007">
    <property type="protein sequence ID" value="MDI6452593.1"/>
    <property type="molecule type" value="Genomic_DNA"/>
</dbReference>
<comment type="caution">
    <text evidence="2">The sequence shown here is derived from an EMBL/GenBank/DDBJ whole genome shotgun (WGS) entry which is preliminary data.</text>
</comment>
<protein>
    <recommendedName>
        <fullName evidence="4">Tfp pilus assembly protein PilO</fullName>
    </recommendedName>
</protein>